<keyword evidence="2" id="KW-1185">Reference proteome</keyword>
<accession>A0A433Y6J1</accession>
<dbReference type="RefSeq" id="WP_127193496.1">
    <property type="nucleotide sequence ID" value="NZ_RZNY01000015.1"/>
</dbReference>
<sequence>MRITSYTIEGDPILNDVVYKNGVIKYTYDSSRDKHGGKAKGKYKTQCKKIETREISGDGEGDRTEYILTGCEEIIGTHDSDNEEIYILNKWK</sequence>
<dbReference type="OrthoDB" id="1912370at2"/>
<evidence type="ECO:0000313" key="2">
    <source>
        <dbReference type="Proteomes" id="UP000279446"/>
    </source>
</evidence>
<reference evidence="1 2" key="1">
    <citation type="submission" date="2018-12" db="EMBL/GenBank/DDBJ databases">
        <authorList>
            <person name="Sun L."/>
            <person name="Chen Z."/>
        </authorList>
    </citation>
    <scope>NUCLEOTIDE SEQUENCE [LARGE SCALE GENOMIC DNA]</scope>
    <source>
        <strain evidence="1 2">DSM 15890</strain>
    </source>
</reference>
<evidence type="ECO:0000313" key="1">
    <source>
        <dbReference type="EMBL" id="RUT44551.1"/>
    </source>
</evidence>
<dbReference type="InterPro" id="IPR025372">
    <property type="entry name" value="DUF4362"/>
</dbReference>
<dbReference type="EMBL" id="RZNY01000015">
    <property type="protein sequence ID" value="RUT44551.1"/>
    <property type="molecule type" value="Genomic_DNA"/>
</dbReference>
<dbReference type="AlphaFoldDB" id="A0A433Y6J1"/>
<organism evidence="1 2">
    <name type="scientific">Paenibacillus anaericanus</name>
    <dbReference type="NCBI Taxonomy" id="170367"/>
    <lineage>
        <taxon>Bacteria</taxon>
        <taxon>Bacillati</taxon>
        <taxon>Bacillota</taxon>
        <taxon>Bacilli</taxon>
        <taxon>Bacillales</taxon>
        <taxon>Paenibacillaceae</taxon>
        <taxon>Paenibacillus</taxon>
    </lineage>
</organism>
<proteinExistence type="predicted"/>
<name>A0A433Y6J1_9BACL</name>
<gene>
    <name evidence="1" type="ORF">EJP82_18015</name>
</gene>
<dbReference type="Proteomes" id="UP000279446">
    <property type="component" value="Unassembled WGS sequence"/>
</dbReference>
<comment type="caution">
    <text evidence="1">The sequence shown here is derived from an EMBL/GenBank/DDBJ whole genome shotgun (WGS) entry which is preliminary data.</text>
</comment>
<protein>
    <submittedName>
        <fullName evidence="1">DUF4362 domain-containing protein</fullName>
    </submittedName>
</protein>
<dbReference type="Pfam" id="PF14275">
    <property type="entry name" value="DUF4362"/>
    <property type="match status" value="1"/>
</dbReference>